<gene>
    <name evidence="1" type="ORF">BH720_034840</name>
</gene>
<proteinExistence type="predicted"/>
<protein>
    <submittedName>
        <fullName evidence="1">Uncharacterized protein</fullName>
    </submittedName>
</protein>
<organism evidence="1 2">
    <name type="scientific">Desertifilum tharense IPPAS B-1220</name>
    <dbReference type="NCBI Taxonomy" id="1781255"/>
    <lineage>
        <taxon>Bacteria</taxon>
        <taxon>Bacillati</taxon>
        <taxon>Cyanobacteriota</taxon>
        <taxon>Cyanophyceae</taxon>
        <taxon>Desertifilales</taxon>
        <taxon>Desertifilaceae</taxon>
        <taxon>Desertifilum</taxon>
    </lineage>
</organism>
<evidence type="ECO:0000313" key="1">
    <source>
        <dbReference type="EMBL" id="XPM64135.1"/>
    </source>
</evidence>
<evidence type="ECO:0000313" key="2">
    <source>
        <dbReference type="Proteomes" id="UP000095472"/>
    </source>
</evidence>
<reference evidence="1 2" key="1">
    <citation type="journal article" date="2016" name="Genome Announc.">
        <title>Draft Genome Sequence of the Thermotolerant Cyanobacterium Desertifilum sp. IPPAS B-1220.</title>
        <authorList>
            <person name="Mironov K.S."/>
            <person name="Sinetova M.A."/>
            <person name="Bolatkhan K."/>
            <person name="Zayadan B.K."/>
            <person name="Ustinova V.V."/>
            <person name="Kupriyanova E.V."/>
            <person name="Skrypnik A.N."/>
            <person name="Gogoleva N.E."/>
            <person name="Gogolev Y.V."/>
            <person name="Los D.A."/>
        </authorList>
    </citation>
    <scope>NUCLEOTIDE SEQUENCE [LARGE SCALE GENOMIC DNA]</scope>
    <source>
        <strain evidence="1 2">IPPAS B-1220</strain>
    </source>
</reference>
<dbReference type="Proteomes" id="UP000095472">
    <property type="component" value="Chromosome"/>
</dbReference>
<accession>A0ACD5GTE6</accession>
<name>A0ACD5GTE6_9CYAN</name>
<sequence>MGLAAHDMTTTLSPVTAAQSAFAQRNPIYRQSDGGGLGSIFGLAMQFR</sequence>
<dbReference type="EMBL" id="CP182909">
    <property type="protein sequence ID" value="XPM64135.1"/>
    <property type="molecule type" value="Genomic_DNA"/>
</dbReference>
<keyword evidence="2" id="KW-1185">Reference proteome</keyword>